<dbReference type="GO" id="GO:0006351">
    <property type="term" value="P:DNA-templated transcription"/>
    <property type="evidence" value="ECO:0007669"/>
    <property type="project" value="InterPro"/>
</dbReference>
<gene>
    <name evidence="3" type="ORF">SAMN06272737_101222</name>
</gene>
<dbReference type="GO" id="GO:0003899">
    <property type="term" value="F:DNA-directed RNA polymerase activity"/>
    <property type="evidence" value="ECO:0007669"/>
    <property type="project" value="InterPro"/>
</dbReference>
<evidence type="ECO:0000313" key="4">
    <source>
        <dbReference type="Proteomes" id="UP000198403"/>
    </source>
</evidence>
<evidence type="ECO:0000313" key="3">
    <source>
        <dbReference type="EMBL" id="SNR24152.1"/>
    </source>
</evidence>
<dbReference type="GO" id="GO:0003677">
    <property type="term" value="F:DNA binding"/>
    <property type="evidence" value="ECO:0007669"/>
    <property type="project" value="InterPro"/>
</dbReference>
<reference evidence="3 4" key="1">
    <citation type="submission" date="2017-06" db="EMBL/GenBank/DDBJ databases">
        <authorList>
            <person name="Kim H.J."/>
            <person name="Triplett B.A."/>
        </authorList>
    </citation>
    <scope>NUCLEOTIDE SEQUENCE [LARGE SCALE GENOMIC DNA]</scope>
    <source>
        <strain evidence="3 4">DSM 44272</strain>
    </source>
</reference>
<feature type="region of interest" description="Disordered" evidence="1">
    <location>
        <begin position="68"/>
        <end position="155"/>
    </location>
</feature>
<feature type="domain" description="RNA polymerase alpha subunit C-terminal" evidence="2">
    <location>
        <begin position="11"/>
        <end position="53"/>
    </location>
</feature>
<name>A0A238UPW0_9ACTN</name>
<keyword evidence="4" id="KW-1185">Reference proteome</keyword>
<dbReference type="InterPro" id="IPR011260">
    <property type="entry name" value="RNAP_asu_C"/>
</dbReference>
<dbReference type="Proteomes" id="UP000198403">
    <property type="component" value="Unassembled WGS sequence"/>
</dbReference>
<dbReference type="AlphaFoldDB" id="A0A238UPW0"/>
<dbReference type="EMBL" id="FZNO01000001">
    <property type="protein sequence ID" value="SNR24152.1"/>
    <property type="molecule type" value="Genomic_DNA"/>
</dbReference>
<evidence type="ECO:0000256" key="1">
    <source>
        <dbReference type="SAM" id="MobiDB-lite"/>
    </source>
</evidence>
<organism evidence="3 4">
    <name type="scientific">Blastococcus mobilis</name>
    <dbReference type="NCBI Taxonomy" id="1938746"/>
    <lineage>
        <taxon>Bacteria</taxon>
        <taxon>Bacillati</taxon>
        <taxon>Actinomycetota</taxon>
        <taxon>Actinomycetes</taxon>
        <taxon>Geodermatophilales</taxon>
        <taxon>Geodermatophilaceae</taxon>
        <taxon>Blastococcus</taxon>
    </lineage>
</organism>
<proteinExistence type="predicted"/>
<protein>
    <submittedName>
        <fullName evidence="3">RNA polymerase, alpha chain C terminal domain</fullName>
    </submittedName>
</protein>
<sequence>MPKRSPEDVRAGSIGDLGLPGRAVTALTRAGVASIGDLAALTRRDLAAVNGLGPGMIAAIRLVVPEPSTSAGRGEASPGVGHRELARPASDPEPEPAEEESRAAPAIPSFDSLRNPRRHTPVDLLMQGPPAASSVAGPRSTGGARPPEYATGKTRPPEYADLLRLGVRVVRAAAGVPGRVGLWSVLTPARCLRWLLGEQAASRARAGGAAGSARG</sequence>
<accession>A0A238UPW0</accession>
<dbReference type="Pfam" id="PF03118">
    <property type="entry name" value="RNA_pol_A_CTD"/>
    <property type="match status" value="1"/>
</dbReference>
<dbReference type="Gene3D" id="1.10.150.20">
    <property type="entry name" value="5' to 3' exonuclease, C-terminal subdomain"/>
    <property type="match status" value="1"/>
</dbReference>
<evidence type="ECO:0000259" key="2">
    <source>
        <dbReference type="Pfam" id="PF03118"/>
    </source>
</evidence>
<dbReference type="SUPFAM" id="SSF47789">
    <property type="entry name" value="C-terminal domain of RNA polymerase alpha subunit"/>
    <property type="match status" value="1"/>
</dbReference>
<dbReference type="OrthoDB" id="5198143at2"/>